<dbReference type="Gene3D" id="1.10.10.10">
    <property type="entry name" value="Winged helix-like DNA-binding domain superfamily/Winged helix DNA-binding domain"/>
    <property type="match status" value="1"/>
</dbReference>
<proteinExistence type="predicted"/>
<dbReference type="RefSeq" id="WP_028091921.1">
    <property type="nucleotide sequence ID" value="NZ_BNAP01000001.1"/>
</dbReference>
<evidence type="ECO:0000256" key="2">
    <source>
        <dbReference type="ARBA" id="ARBA00023163"/>
    </source>
</evidence>
<keyword evidence="5" id="KW-1185">Reference proteome</keyword>
<dbReference type="PANTHER" id="PTHR34580">
    <property type="match status" value="1"/>
</dbReference>
<accession>A0A8J3MAR7</accession>
<dbReference type="InterPro" id="IPR013196">
    <property type="entry name" value="HTH_11"/>
</dbReference>
<gene>
    <name evidence="4" type="ORF">GCM10010961_01410</name>
</gene>
<dbReference type="EMBL" id="BNAP01000001">
    <property type="protein sequence ID" value="GHG79398.1"/>
    <property type="molecule type" value="Genomic_DNA"/>
</dbReference>
<dbReference type="InterPro" id="IPR036388">
    <property type="entry name" value="WH-like_DNA-bd_sf"/>
</dbReference>
<evidence type="ECO:0000313" key="4">
    <source>
        <dbReference type="EMBL" id="GHG79398.1"/>
    </source>
</evidence>
<dbReference type="SUPFAM" id="SSF46785">
    <property type="entry name" value="Winged helix' DNA-binding domain"/>
    <property type="match status" value="1"/>
</dbReference>
<dbReference type="AlphaFoldDB" id="A0A8J3MAR7"/>
<protein>
    <submittedName>
        <fullName evidence="4">Transcriptional regulator</fullName>
    </submittedName>
</protein>
<name>A0A8J3MAR7_9RHOB</name>
<sequence>MRRTDRLFDIIQILRDGKLHRAQDLADRLGVSVRTIYRDMDTLIASGVPVQGERGAGYTAVEAITLPPLTLTPAELEALNLGMAIVAEAADPDLKTAALSLADKIDAVLPTQTLAEAEAWKVAVSPFADAARGFSHMPALRNAIKGRQKLRLTYRRIDGTLSDRTIRPLHMEYWGRVWTLTAWCELRDDFRIFRVDLIEEVTPLPELFVDEPGKTYADYTARIH</sequence>
<dbReference type="GO" id="GO:0003700">
    <property type="term" value="F:DNA-binding transcription factor activity"/>
    <property type="evidence" value="ECO:0007669"/>
    <property type="project" value="InterPro"/>
</dbReference>
<reference evidence="4" key="1">
    <citation type="journal article" date="2014" name="Int. J. Syst. Evol. Microbiol.">
        <title>Complete genome sequence of Corynebacterium casei LMG S-19264T (=DSM 44701T), isolated from a smear-ripened cheese.</title>
        <authorList>
            <consortium name="US DOE Joint Genome Institute (JGI-PGF)"/>
            <person name="Walter F."/>
            <person name="Albersmeier A."/>
            <person name="Kalinowski J."/>
            <person name="Ruckert C."/>
        </authorList>
    </citation>
    <scope>NUCLEOTIDE SEQUENCE</scope>
    <source>
        <strain evidence="4">CGMCC 1.7081</strain>
    </source>
</reference>
<dbReference type="Pfam" id="PF13280">
    <property type="entry name" value="WYL"/>
    <property type="match status" value="1"/>
</dbReference>
<dbReference type="InterPro" id="IPR036390">
    <property type="entry name" value="WH_DNA-bd_sf"/>
</dbReference>
<evidence type="ECO:0000313" key="5">
    <source>
        <dbReference type="Proteomes" id="UP000611500"/>
    </source>
</evidence>
<dbReference type="InterPro" id="IPR001034">
    <property type="entry name" value="DeoR_HTH"/>
</dbReference>
<dbReference type="Pfam" id="PF08279">
    <property type="entry name" value="HTH_11"/>
    <property type="match status" value="1"/>
</dbReference>
<dbReference type="InterPro" id="IPR051534">
    <property type="entry name" value="CBASS_pafABC_assoc_protein"/>
</dbReference>
<dbReference type="PANTHER" id="PTHR34580:SF3">
    <property type="entry name" value="PROTEIN PAFB"/>
    <property type="match status" value="1"/>
</dbReference>
<dbReference type="Proteomes" id="UP000611500">
    <property type="component" value="Unassembled WGS sequence"/>
</dbReference>
<dbReference type="InterPro" id="IPR026881">
    <property type="entry name" value="WYL_dom"/>
</dbReference>
<keyword evidence="2" id="KW-0804">Transcription</keyword>
<dbReference type="PROSITE" id="PS51000">
    <property type="entry name" value="HTH_DEOR_2"/>
    <property type="match status" value="1"/>
</dbReference>
<keyword evidence="1" id="KW-0805">Transcription regulation</keyword>
<reference evidence="4" key="2">
    <citation type="submission" date="2020-09" db="EMBL/GenBank/DDBJ databases">
        <authorList>
            <person name="Sun Q."/>
            <person name="Zhou Y."/>
        </authorList>
    </citation>
    <scope>NUCLEOTIDE SEQUENCE</scope>
    <source>
        <strain evidence="4">CGMCC 1.7081</strain>
    </source>
</reference>
<evidence type="ECO:0000256" key="1">
    <source>
        <dbReference type="ARBA" id="ARBA00023015"/>
    </source>
</evidence>
<comment type="caution">
    <text evidence="4">The sequence shown here is derived from an EMBL/GenBank/DDBJ whole genome shotgun (WGS) entry which is preliminary data.</text>
</comment>
<evidence type="ECO:0000259" key="3">
    <source>
        <dbReference type="PROSITE" id="PS51000"/>
    </source>
</evidence>
<organism evidence="4 5">
    <name type="scientific">Pseudodonghicola xiamenensis</name>
    <dbReference type="NCBI Taxonomy" id="337702"/>
    <lineage>
        <taxon>Bacteria</taxon>
        <taxon>Pseudomonadati</taxon>
        <taxon>Pseudomonadota</taxon>
        <taxon>Alphaproteobacteria</taxon>
        <taxon>Rhodobacterales</taxon>
        <taxon>Paracoccaceae</taxon>
        <taxon>Pseudodonghicola</taxon>
    </lineage>
</organism>
<feature type="domain" description="HTH deoR-type" evidence="3">
    <location>
        <begin position="3"/>
        <end position="58"/>
    </location>
</feature>
<dbReference type="PROSITE" id="PS52050">
    <property type="entry name" value="WYL"/>
    <property type="match status" value="1"/>
</dbReference>